<keyword evidence="3 7" id="KW-0808">Transferase</keyword>
<feature type="transmembrane region" description="Helical" evidence="7">
    <location>
        <begin position="190"/>
        <end position="208"/>
    </location>
</feature>
<accession>A0A833NYD3</accession>
<dbReference type="GO" id="GO:0042158">
    <property type="term" value="P:lipoprotein biosynthetic process"/>
    <property type="evidence" value="ECO:0007669"/>
    <property type="project" value="UniProtKB-UniRule"/>
</dbReference>
<dbReference type="InterPro" id="IPR001640">
    <property type="entry name" value="Lgt"/>
</dbReference>
<dbReference type="Pfam" id="PF01790">
    <property type="entry name" value="LGT"/>
    <property type="match status" value="1"/>
</dbReference>
<dbReference type="HAMAP" id="MF_01147">
    <property type="entry name" value="Lgt"/>
    <property type="match status" value="1"/>
</dbReference>
<evidence type="ECO:0000256" key="2">
    <source>
        <dbReference type="ARBA" id="ARBA00022475"/>
    </source>
</evidence>
<gene>
    <name evidence="7" type="primary">lgt</name>
    <name evidence="8" type="ORF">FD145_1074</name>
</gene>
<feature type="transmembrane region" description="Helical" evidence="7">
    <location>
        <begin position="81"/>
        <end position="103"/>
    </location>
</feature>
<dbReference type="Proteomes" id="UP000488506">
    <property type="component" value="Unassembled WGS sequence"/>
</dbReference>
<keyword evidence="5 7" id="KW-1133">Transmembrane helix</keyword>
<comment type="similarity">
    <text evidence="1 7">Belongs to the Lgt family.</text>
</comment>
<feature type="transmembrane region" description="Helical" evidence="7">
    <location>
        <begin position="214"/>
        <end position="232"/>
    </location>
</feature>
<keyword evidence="2 7" id="KW-1003">Cell membrane</keyword>
<evidence type="ECO:0000256" key="4">
    <source>
        <dbReference type="ARBA" id="ARBA00022692"/>
    </source>
</evidence>
<feature type="transmembrane region" description="Helical" evidence="7">
    <location>
        <begin position="48"/>
        <end position="69"/>
    </location>
</feature>
<protein>
    <recommendedName>
        <fullName evidence="7">Phosphatidylglycerol--prolipoprotein diacylglyceryl transferase</fullName>
        <ecNumber evidence="7">2.5.1.145</ecNumber>
    </recommendedName>
</protein>
<dbReference type="GO" id="GO:0008961">
    <property type="term" value="F:phosphatidylglycerol-prolipoprotein diacylglyceryl transferase activity"/>
    <property type="evidence" value="ECO:0007669"/>
    <property type="project" value="UniProtKB-UniRule"/>
</dbReference>
<reference evidence="8 9" key="1">
    <citation type="submission" date="2019-12" db="EMBL/GenBank/DDBJ databases">
        <authorList>
            <person name="Wolfe R."/>
            <person name="Danczak R."/>
            <person name="Wilkins M."/>
        </authorList>
    </citation>
    <scope>NUCLEOTIDE SEQUENCE [LARGE SCALE GENOMIC DNA]</scope>
    <source>
        <strain evidence="8">X2_MaxBin.013</strain>
    </source>
</reference>
<comment type="catalytic activity">
    <reaction evidence="7">
        <text>L-cysteinyl-[prolipoprotein] + a 1,2-diacyl-sn-glycero-3-phospho-(1'-sn-glycerol) = an S-1,2-diacyl-sn-glyceryl-L-cysteinyl-[prolipoprotein] + sn-glycerol 1-phosphate + H(+)</text>
        <dbReference type="Rhea" id="RHEA:56712"/>
        <dbReference type="Rhea" id="RHEA-COMP:14679"/>
        <dbReference type="Rhea" id="RHEA-COMP:14680"/>
        <dbReference type="ChEBI" id="CHEBI:15378"/>
        <dbReference type="ChEBI" id="CHEBI:29950"/>
        <dbReference type="ChEBI" id="CHEBI:57685"/>
        <dbReference type="ChEBI" id="CHEBI:64716"/>
        <dbReference type="ChEBI" id="CHEBI:140658"/>
        <dbReference type="EC" id="2.5.1.145"/>
    </reaction>
</comment>
<feature type="binding site" evidence="7">
    <location>
        <position position="130"/>
    </location>
    <ligand>
        <name>a 1,2-diacyl-sn-glycero-3-phospho-(1'-sn-glycerol)</name>
        <dbReference type="ChEBI" id="CHEBI:64716"/>
    </ligand>
</feature>
<dbReference type="PANTHER" id="PTHR30589:SF0">
    <property type="entry name" value="PHOSPHATIDYLGLYCEROL--PROLIPOPROTEIN DIACYLGLYCERYL TRANSFERASE"/>
    <property type="match status" value="1"/>
</dbReference>
<sequence>MHPILFKFGSITIFSYGFMIALAFLAGIYFSYFLAVREGIKGEKIFDLALVILVSSIVGARIFYVIEFWPDFISNPLEVFFIWQGGLVFFGGLLFAALAAVAFANYYKIKALKLMDIITPGTALGYGIGRIGCFLRGCCYGIETKLPWGIVFPGLSEAHHPTQLYAFISGIIMFTMLLLLYRKKKYDGQVFFSGLMFYSVYRFSVEFLRMNPKYLFFSMAQWISILIFFLALQFMRRERGHK</sequence>
<dbReference type="NCBIfam" id="TIGR00544">
    <property type="entry name" value="lgt"/>
    <property type="match status" value="1"/>
</dbReference>
<comment type="caution">
    <text evidence="8">The sequence shown here is derived from an EMBL/GenBank/DDBJ whole genome shotgun (WGS) entry which is preliminary data.</text>
</comment>
<comment type="pathway">
    <text evidence="7">Protein modification; lipoprotein biosynthesis (diacylglyceryl transfer).</text>
</comment>
<dbReference type="GO" id="GO:0005886">
    <property type="term" value="C:plasma membrane"/>
    <property type="evidence" value="ECO:0007669"/>
    <property type="project" value="UniProtKB-SubCell"/>
</dbReference>
<comment type="function">
    <text evidence="7">Catalyzes the transfer of the diacylglyceryl group from phosphatidylglycerol to the sulfhydryl group of the N-terminal cysteine of a prolipoprotein, the first step in the formation of mature lipoproteins.</text>
</comment>
<dbReference type="EC" id="2.5.1.145" evidence="7"/>
<evidence type="ECO:0000256" key="1">
    <source>
        <dbReference type="ARBA" id="ARBA00007150"/>
    </source>
</evidence>
<evidence type="ECO:0000313" key="8">
    <source>
        <dbReference type="EMBL" id="KAF0133864.1"/>
    </source>
</evidence>
<keyword evidence="8" id="KW-0449">Lipoprotein</keyword>
<name>A0A833NYD3_UNCSA</name>
<evidence type="ECO:0000256" key="3">
    <source>
        <dbReference type="ARBA" id="ARBA00022679"/>
    </source>
</evidence>
<organism evidence="8 9">
    <name type="scientific">Candidatus Saganbacteria bacterium</name>
    <dbReference type="NCBI Taxonomy" id="2575572"/>
    <lineage>
        <taxon>Bacteria</taxon>
        <taxon>Bacillati</taxon>
        <taxon>Saganbacteria</taxon>
    </lineage>
</organism>
<evidence type="ECO:0000256" key="6">
    <source>
        <dbReference type="ARBA" id="ARBA00023136"/>
    </source>
</evidence>
<feature type="transmembrane region" description="Helical" evidence="7">
    <location>
        <begin position="13"/>
        <end position="36"/>
    </location>
</feature>
<feature type="transmembrane region" description="Helical" evidence="7">
    <location>
        <begin position="123"/>
        <end position="143"/>
    </location>
</feature>
<dbReference type="AlphaFoldDB" id="A0A833NYD3"/>
<comment type="subcellular location">
    <subcellularLocation>
        <location evidence="7">Cell membrane</location>
        <topology evidence="7">Multi-pass membrane protein</topology>
    </subcellularLocation>
</comment>
<evidence type="ECO:0000313" key="9">
    <source>
        <dbReference type="Proteomes" id="UP000488506"/>
    </source>
</evidence>
<proteinExistence type="inferred from homology"/>
<evidence type="ECO:0000256" key="5">
    <source>
        <dbReference type="ARBA" id="ARBA00022989"/>
    </source>
</evidence>
<dbReference type="UniPathway" id="UPA00664"/>
<feature type="transmembrane region" description="Helical" evidence="7">
    <location>
        <begin position="163"/>
        <end position="181"/>
    </location>
</feature>
<dbReference type="EMBL" id="WPAF01000017">
    <property type="protein sequence ID" value="KAF0133864.1"/>
    <property type="molecule type" value="Genomic_DNA"/>
</dbReference>
<keyword evidence="4 7" id="KW-0812">Transmembrane</keyword>
<dbReference type="PANTHER" id="PTHR30589">
    <property type="entry name" value="PROLIPOPROTEIN DIACYLGLYCERYL TRANSFERASE"/>
    <property type="match status" value="1"/>
</dbReference>
<keyword evidence="6 7" id="KW-0472">Membrane</keyword>
<evidence type="ECO:0000256" key="7">
    <source>
        <dbReference type="HAMAP-Rule" id="MF_01147"/>
    </source>
</evidence>